<keyword evidence="1" id="KW-0193">Cuticle</keyword>
<dbReference type="PROSITE" id="PS51155">
    <property type="entry name" value="CHIT_BIND_RR_2"/>
    <property type="match status" value="1"/>
</dbReference>
<feature type="region of interest" description="Disordered" evidence="2">
    <location>
        <begin position="105"/>
        <end position="133"/>
    </location>
</feature>
<gene>
    <name evidence="4" type="primary">AVEN_33704_1</name>
    <name evidence="4" type="ORF">TNCT_186741</name>
</gene>
<sequence length="236" mass="26265">MKMILISALLACMVMLTSCEYDSINIFPKYKFQFKTGDDGDHTRAEESDTTGQVTGMYSYVDPNGILRTIRYKAAPGTGYQAFGEGILQIGSDFTTHNSWDGNYVLSHNNESDAQDESKSSNDTFQQEIEPQASEKIAAETVDESIEELPVEGLPVEELPSISLAQNDTLNELKSASRNSSDDASTSFHVNHNRNVPLLFPYGPYHPIFIHPGSVLHTIPQAFTYNLLAPRYQFIL</sequence>
<accession>A0A8X6KI57</accession>
<dbReference type="AlphaFoldDB" id="A0A8X6KI57"/>
<comment type="caution">
    <text evidence="4">The sequence shown here is derived from an EMBL/GenBank/DDBJ whole genome shotgun (WGS) entry which is preliminary data.</text>
</comment>
<dbReference type="Pfam" id="PF00379">
    <property type="entry name" value="Chitin_bind_4"/>
    <property type="match status" value="1"/>
</dbReference>
<dbReference type="PROSITE" id="PS51257">
    <property type="entry name" value="PROKAR_LIPOPROTEIN"/>
    <property type="match status" value="1"/>
</dbReference>
<dbReference type="InterPro" id="IPR000618">
    <property type="entry name" value="Insect_cuticle"/>
</dbReference>
<evidence type="ECO:0000256" key="1">
    <source>
        <dbReference type="PROSITE-ProRule" id="PRU00497"/>
    </source>
</evidence>
<organism evidence="4 5">
    <name type="scientific">Trichonephila clavata</name>
    <name type="common">Joro spider</name>
    <name type="synonym">Nephila clavata</name>
    <dbReference type="NCBI Taxonomy" id="2740835"/>
    <lineage>
        <taxon>Eukaryota</taxon>
        <taxon>Metazoa</taxon>
        <taxon>Ecdysozoa</taxon>
        <taxon>Arthropoda</taxon>
        <taxon>Chelicerata</taxon>
        <taxon>Arachnida</taxon>
        <taxon>Araneae</taxon>
        <taxon>Araneomorphae</taxon>
        <taxon>Entelegynae</taxon>
        <taxon>Araneoidea</taxon>
        <taxon>Nephilidae</taxon>
        <taxon>Trichonephila</taxon>
    </lineage>
</organism>
<keyword evidence="3" id="KW-0732">Signal</keyword>
<keyword evidence="5" id="KW-1185">Reference proteome</keyword>
<evidence type="ECO:0000256" key="2">
    <source>
        <dbReference type="SAM" id="MobiDB-lite"/>
    </source>
</evidence>
<proteinExistence type="predicted"/>
<dbReference type="GO" id="GO:0042302">
    <property type="term" value="F:structural constituent of cuticle"/>
    <property type="evidence" value="ECO:0007669"/>
    <property type="project" value="UniProtKB-UniRule"/>
</dbReference>
<evidence type="ECO:0000313" key="4">
    <source>
        <dbReference type="EMBL" id="GFQ74406.1"/>
    </source>
</evidence>
<feature type="chain" id="PRO_5036474749" description="Cuticle protein" evidence="3">
    <location>
        <begin position="20"/>
        <end position="236"/>
    </location>
</feature>
<dbReference type="Proteomes" id="UP000887116">
    <property type="component" value="Unassembled WGS sequence"/>
</dbReference>
<dbReference type="OrthoDB" id="6437280at2759"/>
<protein>
    <recommendedName>
        <fullName evidence="6">Cuticle protein</fullName>
    </recommendedName>
</protein>
<feature type="signal peptide" evidence="3">
    <location>
        <begin position="1"/>
        <end position="19"/>
    </location>
</feature>
<reference evidence="4" key="1">
    <citation type="submission" date="2020-07" db="EMBL/GenBank/DDBJ databases">
        <title>Multicomponent nature underlies the extraordinary mechanical properties of spider dragline silk.</title>
        <authorList>
            <person name="Kono N."/>
            <person name="Nakamura H."/>
            <person name="Mori M."/>
            <person name="Yoshida Y."/>
            <person name="Ohtoshi R."/>
            <person name="Malay A.D."/>
            <person name="Moran D.A.P."/>
            <person name="Tomita M."/>
            <person name="Numata K."/>
            <person name="Arakawa K."/>
        </authorList>
    </citation>
    <scope>NUCLEOTIDE SEQUENCE</scope>
</reference>
<evidence type="ECO:0008006" key="6">
    <source>
        <dbReference type="Google" id="ProtNLM"/>
    </source>
</evidence>
<evidence type="ECO:0000256" key="3">
    <source>
        <dbReference type="SAM" id="SignalP"/>
    </source>
</evidence>
<dbReference type="EMBL" id="BMAO01011526">
    <property type="protein sequence ID" value="GFQ74406.1"/>
    <property type="molecule type" value="Genomic_DNA"/>
</dbReference>
<evidence type="ECO:0000313" key="5">
    <source>
        <dbReference type="Proteomes" id="UP000887116"/>
    </source>
</evidence>
<name>A0A8X6KI57_TRICU</name>